<accession>A0A9J5XTW7</accession>
<evidence type="ECO:0000313" key="1">
    <source>
        <dbReference type="EMBL" id="KAG5590708.1"/>
    </source>
</evidence>
<dbReference type="EMBL" id="JACXVP010000008">
    <property type="protein sequence ID" value="KAG5590708.1"/>
    <property type="molecule type" value="Genomic_DNA"/>
</dbReference>
<comment type="caution">
    <text evidence="1">The sequence shown here is derived from an EMBL/GenBank/DDBJ whole genome shotgun (WGS) entry which is preliminary data.</text>
</comment>
<sequence length="80" mass="9433">MYDWFLRDRHILIRPTTLEDYLHIMSKPTYFLKARNGKSLHIDIATKNQSRPSCTKVKVEVDLLQDFPKRMNVGIKKASN</sequence>
<proteinExistence type="predicted"/>
<dbReference type="Proteomes" id="UP000824120">
    <property type="component" value="Chromosome 8"/>
</dbReference>
<keyword evidence="2" id="KW-1185">Reference proteome</keyword>
<dbReference type="OrthoDB" id="1304206at2759"/>
<name>A0A9J5XTW7_SOLCO</name>
<reference evidence="1 2" key="1">
    <citation type="submission" date="2020-09" db="EMBL/GenBank/DDBJ databases">
        <title>De no assembly of potato wild relative species, Solanum commersonii.</title>
        <authorList>
            <person name="Cho K."/>
        </authorList>
    </citation>
    <scope>NUCLEOTIDE SEQUENCE [LARGE SCALE GENOMIC DNA]</scope>
    <source>
        <strain evidence="1">LZ3.2</strain>
        <tissue evidence="1">Leaf</tissue>
    </source>
</reference>
<organism evidence="1 2">
    <name type="scientific">Solanum commersonii</name>
    <name type="common">Commerson's wild potato</name>
    <name type="synonym">Commerson's nightshade</name>
    <dbReference type="NCBI Taxonomy" id="4109"/>
    <lineage>
        <taxon>Eukaryota</taxon>
        <taxon>Viridiplantae</taxon>
        <taxon>Streptophyta</taxon>
        <taxon>Embryophyta</taxon>
        <taxon>Tracheophyta</taxon>
        <taxon>Spermatophyta</taxon>
        <taxon>Magnoliopsida</taxon>
        <taxon>eudicotyledons</taxon>
        <taxon>Gunneridae</taxon>
        <taxon>Pentapetalae</taxon>
        <taxon>asterids</taxon>
        <taxon>lamiids</taxon>
        <taxon>Solanales</taxon>
        <taxon>Solanaceae</taxon>
        <taxon>Solanoideae</taxon>
        <taxon>Solaneae</taxon>
        <taxon>Solanum</taxon>
    </lineage>
</organism>
<evidence type="ECO:0000313" key="2">
    <source>
        <dbReference type="Proteomes" id="UP000824120"/>
    </source>
</evidence>
<dbReference type="AlphaFoldDB" id="A0A9J5XTW7"/>
<gene>
    <name evidence="1" type="ORF">H5410_041222</name>
</gene>
<protein>
    <submittedName>
        <fullName evidence="1">Uncharacterized protein</fullName>
    </submittedName>
</protein>